<dbReference type="PANTHER" id="PTHR21666:SF289">
    <property type="entry name" value="L-ALA--D-GLU ENDOPEPTIDASE"/>
    <property type="match status" value="1"/>
</dbReference>
<dbReference type="Proteomes" id="UP000326509">
    <property type="component" value="Unassembled WGS sequence"/>
</dbReference>
<dbReference type="Gene3D" id="2.70.70.10">
    <property type="entry name" value="Glucose Permease (Domain IIA)"/>
    <property type="match status" value="1"/>
</dbReference>
<dbReference type="OrthoDB" id="9815884at2"/>
<name>A0A5J4IZ01_9FLAO</name>
<sequence>MNIRVLLILGAFIFFGNFNGFAQSKKQQQLEEQRQSLLNDIKKINNLLFKTRGEKKTVLTEVEDLSQRIKAQENLIRVTNQQANLLTREINDNQNQITQLRDDLKKLKDDYAAMVRKSYKSKSQQSRVMFLLSSQSFLQAYKRVQYMKQYANHRKKQGETIKVKTEKLQELNRNLISQRKQKDVLIAENKKTKIALAKEKKAQEGLIASLKKEEGTFVKQIRSKQKEADRINGEVKKMIRDAIAAANKKAGKTTTKTTTASKEDFALTPEAAALAKDFKNNKGKLIWPVEKGIVINKHGTRQHPQFPNVTQTFHGVEIATSANAKARAVFNGEVLKIQQIKNANKAVMIGHGDYITIYYNLASLSVKQGDVVTTKQEIGTFFTHPVTGKTNFKFLVYKNDTELNPEDWIYRM</sequence>
<keyword evidence="2" id="KW-0175">Coiled coil</keyword>
<dbReference type="CDD" id="cd12797">
    <property type="entry name" value="M23_peptidase"/>
    <property type="match status" value="1"/>
</dbReference>
<dbReference type="GO" id="GO:0004222">
    <property type="term" value="F:metalloendopeptidase activity"/>
    <property type="evidence" value="ECO:0007669"/>
    <property type="project" value="TreeGrafter"/>
</dbReference>
<protein>
    <submittedName>
        <fullName evidence="4">Peptidase M23</fullName>
    </submittedName>
</protein>
<feature type="coiled-coil region" evidence="2">
    <location>
        <begin position="154"/>
        <end position="188"/>
    </location>
</feature>
<keyword evidence="5" id="KW-1185">Reference proteome</keyword>
<keyword evidence="1" id="KW-0732">Signal</keyword>
<proteinExistence type="predicted"/>
<dbReference type="EMBL" id="BKCG01000001">
    <property type="protein sequence ID" value="GER58713.1"/>
    <property type="molecule type" value="Genomic_DNA"/>
</dbReference>
<evidence type="ECO:0000313" key="5">
    <source>
        <dbReference type="Proteomes" id="UP000326509"/>
    </source>
</evidence>
<feature type="coiled-coil region" evidence="2">
    <location>
        <begin position="27"/>
        <end position="117"/>
    </location>
</feature>
<feature type="domain" description="M23ase beta-sheet core" evidence="3">
    <location>
        <begin position="314"/>
        <end position="405"/>
    </location>
</feature>
<dbReference type="Pfam" id="PF01551">
    <property type="entry name" value="Peptidase_M23"/>
    <property type="match status" value="1"/>
</dbReference>
<dbReference type="InterPro" id="IPR011055">
    <property type="entry name" value="Dup_hybrid_motif"/>
</dbReference>
<dbReference type="InterPro" id="IPR016047">
    <property type="entry name" value="M23ase_b-sheet_dom"/>
</dbReference>
<comment type="caution">
    <text evidence="4">The sequence shown here is derived from an EMBL/GenBank/DDBJ whole genome shotgun (WGS) entry which is preliminary data.</text>
</comment>
<dbReference type="PANTHER" id="PTHR21666">
    <property type="entry name" value="PEPTIDASE-RELATED"/>
    <property type="match status" value="1"/>
</dbReference>
<reference evidence="4 5" key="1">
    <citation type="submission" date="2019-08" db="EMBL/GenBank/DDBJ databases">
        <title>Draft genome sequence of Ulvibacter marinus type strain NBRC 109484.</title>
        <authorList>
            <person name="Kawano K."/>
            <person name="Ushijima N."/>
            <person name="Kihara M."/>
            <person name="Itoh H."/>
        </authorList>
    </citation>
    <scope>NUCLEOTIDE SEQUENCE [LARGE SCALE GENOMIC DNA]</scope>
    <source>
        <strain evidence="4 5">NBRC 109484</strain>
    </source>
</reference>
<dbReference type="InterPro" id="IPR050570">
    <property type="entry name" value="Cell_wall_metabolism_enzyme"/>
</dbReference>
<evidence type="ECO:0000256" key="1">
    <source>
        <dbReference type="ARBA" id="ARBA00022729"/>
    </source>
</evidence>
<dbReference type="SUPFAM" id="SSF51261">
    <property type="entry name" value="Duplicated hybrid motif"/>
    <property type="match status" value="1"/>
</dbReference>
<dbReference type="RefSeq" id="WP_151672773.1">
    <property type="nucleotide sequence ID" value="NZ_BKCG01000001.1"/>
</dbReference>
<accession>A0A5J4IZ01</accession>
<dbReference type="Gene3D" id="6.10.250.3150">
    <property type="match status" value="1"/>
</dbReference>
<gene>
    <name evidence="4" type="ORF">ULMA_08210</name>
</gene>
<evidence type="ECO:0000256" key="2">
    <source>
        <dbReference type="SAM" id="Coils"/>
    </source>
</evidence>
<evidence type="ECO:0000259" key="3">
    <source>
        <dbReference type="Pfam" id="PF01551"/>
    </source>
</evidence>
<organism evidence="4 5">
    <name type="scientific">Patiriisocius marinus</name>
    <dbReference type="NCBI Taxonomy" id="1397112"/>
    <lineage>
        <taxon>Bacteria</taxon>
        <taxon>Pseudomonadati</taxon>
        <taxon>Bacteroidota</taxon>
        <taxon>Flavobacteriia</taxon>
        <taxon>Flavobacteriales</taxon>
        <taxon>Flavobacteriaceae</taxon>
        <taxon>Patiriisocius</taxon>
    </lineage>
</organism>
<dbReference type="AlphaFoldDB" id="A0A5J4IZ01"/>
<evidence type="ECO:0000313" key="4">
    <source>
        <dbReference type="EMBL" id="GER58713.1"/>
    </source>
</evidence>